<sequence length="86" mass="10092">YFGRRGPSVHLSYQLPAEKDIEWFYSEINVPEGEDVIGSYYMANGFRDGYFGIQVNSETERRVLFSVWSPYETQDPNNIPEDYKII</sequence>
<feature type="non-terminal residue" evidence="1">
    <location>
        <position position="1"/>
    </location>
</feature>
<proteinExistence type="predicted"/>
<evidence type="ECO:0000313" key="1">
    <source>
        <dbReference type="EMBL" id="TDA79183.1"/>
    </source>
</evidence>
<dbReference type="InterPro" id="IPR021862">
    <property type="entry name" value="DUF3472"/>
</dbReference>
<organism evidence="1 2">
    <name type="scientific">Halomonas marinisediminis</name>
    <dbReference type="NCBI Taxonomy" id="2546095"/>
    <lineage>
        <taxon>Bacteria</taxon>
        <taxon>Pseudomonadati</taxon>
        <taxon>Pseudomonadota</taxon>
        <taxon>Gammaproteobacteria</taxon>
        <taxon>Oceanospirillales</taxon>
        <taxon>Halomonadaceae</taxon>
        <taxon>Halomonas</taxon>
    </lineage>
</organism>
<reference evidence="1 2" key="1">
    <citation type="submission" date="2019-03" db="EMBL/GenBank/DDBJ databases">
        <title>Halomonas marinisediminis sp. nov., a moderately halophilic bacterium isolated from the Bohai Gulf.</title>
        <authorList>
            <person name="Ji X."/>
        </authorList>
    </citation>
    <scope>NUCLEOTIDE SEQUENCE [LARGE SCALE GENOMIC DNA]</scope>
    <source>
        <strain evidence="1 2">204</strain>
    </source>
</reference>
<evidence type="ECO:0000313" key="2">
    <source>
        <dbReference type="Proteomes" id="UP000294823"/>
    </source>
</evidence>
<gene>
    <name evidence="1" type="ORF">E0702_17860</name>
</gene>
<keyword evidence="2" id="KW-1185">Reference proteome</keyword>
<dbReference type="Pfam" id="PF11958">
    <property type="entry name" value="DUF3472"/>
    <property type="match status" value="1"/>
</dbReference>
<accession>A0ABY2D2C3</accession>
<protein>
    <submittedName>
        <fullName evidence="1">DUF5077 domain-containing protein</fullName>
    </submittedName>
</protein>
<dbReference type="Proteomes" id="UP000294823">
    <property type="component" value="Unassembled WGS sequence"/>
</dbReference>
<name>A0ABY2D2C3_9GAMM</name>
<comment type="caution">
    <text evidence="1">The sequence shown here is derived from an EMBL/GenBank/DDBJ whole genome shotgun (WGS) entry which is preliminary data.</text>
</comment>
<dbReference type="EMBL" id="SLTR01000576">
    <property type="protein sequence ID" value="TDA79183.1"/>
    <property type="molecule type" value="Genomic_DNA"/>
</dbReference>
<feature type="non-terminal residue" evidence="1">
    <location>
        <position position="86"/>
    </location>
</feature>